<evidence type="ECO:0000313" key="19">
    <source>
        <dbReference type="Proteomes" id="UP000886845"/>
    </source>
</evidence>
<evidence type="ECO:0000313" key="18">
    <source>
        <dbReference type="EMBL" id="HIV09232.1"/>
    </source>
</evidence>
<dbReference type="NCBIfam" id="TIGR00878">
    <property type="entry name" value="purM"/>
    <property type="match status" value="1"/>
</dbReference>
<keyword evidence="9 15" id="KW-0658">Purine biosynthesis</keyword>
<evidence type="ECO:0000256" key="7">
    <source>
        <dbReference type="ARBA" id="ARBA00022598"/>
    </source>
</evidence>
<accession>A0A9D1NMT6</accession>
<dbReference type="GO" id="GO:0005524">
    <property type="term" value="F:ATP binding"/>
    <property type="evidence" value="ECO:0007669"/>
    <property type="project" value="UniProtKB-KW"/>
</dbReference>
<dbReference type="CDD" id="cd02196">
    <property type="entry name" value="PurM"/>
    <property type="match status" value="1"/>
</dbReference>
<gene>
    <name evidence="15" type="primary">purM</name>
    <name evidence="18" type="ORF">IAC79_03870</name>
</gene>
<dbReference type="GO" id="GO:0046084">
    <property type="term" value="P:adenine biosynthetic process"/>
    <property type="evidence" value="ECO:0007669"/>
    <property type="project" value="TreeGrafter"/>
</dbReference>
<name>A0A9D1NMT6_9BACT</name>
<dbReference type="Gene3D" id="3.90.650.10">
    <property type="entry name" value="PurM-like C-terminal domain"/>
    <property type="match status" value="1"/>
</dbReference>
<evidence type="ECO:0000256" key="8">
    <source>
        <dbReference type="ARBA" id="ARBA00022741"/>
    </source>
</evidence>
<evidence type="ECO:0000256" key="13">
    <source>
        <dbReference type="ARBA" id="ARBA00033093"/>
    </source>
</evidence>
<evidence type="ECO:0000256" key="1">
    <source>
        <dbReference type="ARBA" id="ARBA00004496"/>
    </source>
</evidence>
<dbReference type="HAMAP" id="MF_00741">
    <property type="entry name" value="AIRS"/>
    <property type="match status" value="1"/>
</dbReference>
<comment type="pathway">
    <text evidence="2 15">Purine metabolism; IMP biosynthesis via de novo pathway; 5-amino-1-(5-phospho-D-ribosyl)imidazole from N(2)-formyl-N(1)-(5-phospho-D-ribosyl)glycinamide: step 2/2.</text>
</comment>
<dbReference type="InterPro" id="IPR016188">
    <property type="entry name" value="PurM-like_N"/>
</dbReference>
<dbReference type="Gene3D" id="3.30.1330.10">
    <property type="entry name" value="PurM-like, N-terminal domain"/>
    <property type="match status" value="1"/>
</dbReference>
<dbReference type="GO" id="GO:0006189">
    <property type="term" value="P:'de novo' IMP biosynthetic process"/>
    <property type="evidence" value="ECO:0007669"/>
    <property type="project" value="UniProtKB-UniRule"/>
</dbReference>
<keyword evidence="8 15" id="KW-0547">Nucleotide-binding</keyword>
<evidence type="ECO:0000256" key="12">
    <source>
        <dbReference type="ARBA" id="ARBA00032931"/>
    </source>
</evidence>
<keyword evidence="7 15" id="KW-0436">Ligase</keyword>
<evidence type="ECO:0000256" key="4">
    <source>
        <dbReference type="ARBA" id="ARBA00013047"/>
    </source>
</evidence>
<sequence>MEAKQSAYAAAGVDIDKKMGGIETIKQMVKKTVTPGVIGGIGSFGGLFQSPGADTILVASTDGVGTKLKVAAMAGRHDTVGQDIVNHCVNDILVQGATPLFFLDYIGASVFDGDIFNQVVSGLCKACAENGCALLGGETAEMPGLYPVGEYDLVGTIVGQVKKSQIITGERIEVGDVLIGLPSGGLQTNGFSLARKVIFEQEGLKPEDLLPGTDTTCADALLAVHKSFLKPVSNVMAAGIDIHGMAHITGGGFYDNIPRVLPKHVDVTIDAASWEVPQVFRFIGEKGGVDREEMYRVFNMGIGFILIVSSAAVGPTLQALEAAGEKPVVIGGVNPGHKKVHVVF</sequence>
<dbReference type="PANTHER" id="PTHR10520:SF12">
    <property type="entry name" value="TRIFUNCTIONAL PURINE BIOSYNTHETIC PROTEIN ADENOSINE-3"/>
    <property type="match status" value="1"/>
</dbReference>
<dbReference type="GO" id="GO:0004637">
    <property type="term" value="F:phosphoribosylamine-glycine ligase activity"/>
    <property type="evidence" value="ECO:0007669"/>
    <property type="project" value="TreeGrafter"/>
</dbReference>
<evidence type="ECO:0000256" key="11">
    <source>
        <dbReference type="ARBA" id="ARBA00031908"/>
    </source>
</evidence>
<evidence type="ECO:0000256" key="3">
    <source>
        <dbReference type="ARBA" id="ARBA00010280"/>
    </source>
</evidence>
<dbReference type="EMBL" id="DVOR01000124">
    <property type="protein sequence ID" value="HIV09232.1"/>
    <property type="molecule type" value="Genomic_DNA"/>
</dbReference>
<comment type="caution">
    <text evidence="18">The sequence shown here is derived from an EMBL/GenBank/DDBJ whole genome shotgun (WGS) entry which is preliminary data.</text>
</comment>
<evidence type="ECO:0000256" key="14">
    <source>
        <dbReference type="ARBA" id="ARBA00049057"/>
    </source>
</evidence>
<evidence type="ECO:0000256" key="10">
    <source>
        <dbReference type="ARBA" id="ARBA00022840"/>
    </source>
</evidence>
<dbReference type="PANTHER" id="PTHR10520">
    <property type="entry name" value="TRIFUNCTIONAL PURINE BIOSYNTHETIC PROTEIN ADENOSINE-3-RELATED"/>
    <property type="match status" value="1"/>
</dbReference>
<dbReference type="GO" id="GO:0005829">
    <property type="term" value="C:cytosol"/>
    <property type="evidence" value="ECO:0007669"/>
    <property type="project" value="TreeGrafter"/>
</dbReference>
<proteinExistence type="inferred from homology"/>
<comment type="catalytic activity">
    <reaction evidence="14 15">
        <text>2-formamido-N(1)-(5-O-phospho-beta-D-ribosyl)acetamidine + ATP = 5-amino-1-(5-phospho-beta-D-ribosyl)imidazole + ADP + phosphate + H(+)</text>
        <dbReference type="Rhea" id="RHEA:23032"/>
        <dbReference type="ChEBI" id="CHEBI:15378"/>
        <dbReference type="ChEBI" id="CHEBI:30616"/>
        <dbReference type="ChEBI" id="CHEBI:43474"/>
        <dbReference type="ChEBI" id="CHEBI:137981"/>
        <dbReference type="ChEBI" id="CHEBI:147287"/>
        <dbReference type="ChEBI" id="CHEBI:456216"/>
        <dbReference type="EC" id="6.3.3.1"/>
    </reaction>
</comment>
<reference evidence="18" key="1">
    <citation type="submission" date="2020-10" db="EMBL/GenBank/DDBJ databases">
        <authorList>
            <person name="Gilroy R."/>
        </authorList>
    </citation>
    <scope>NUCLEOTIDE SEQUENCE</scope>
    <source>
        <strain evidence="18">35461</strain>
    </source>
</reference>
<dbReference type="InterPro" id="IPR036921">
    <property type="entry name" value="PurM-like_N_sf"/>
</dbReference>
<evidence type="ECO:0000259" key="16">
    <source>
        <dbReference type="Pfam" id="PF00586"/>
    </source>
</evidence>
<comment type="similarity">
    <text evidence="3 15">Belongs to the AIR synthase family.</text>
</comment>
<reference evidence="18" key="2">
    <citation type="journal article" date="2021" name="PeerJ">
        <title>Extensive microbial diversity within the chicken gut microbiome revealed by metagenomics and culture.</title>
        <authorList>
            <person name="Gilroy R."/>
            <person name="Ravi A."/>
            <person name="Getino M."/>
            <person name="Pursley I."/>
            <person name="Horton D.L."/>
            <person name="Alikhan N.F."/>
            <person name="Baker D."/>
            <person name="Gharbi K."/>
            <person name="Hall N."/>
            <person name="Watson M."/>
            <person name="Adriaenssens E.M."/>
            <person name="Foster-Nyarko E."/>
            <person name="Jarju S."/>
            <person name="Secka A."/>
            <person name="Antonio M."/>
            <person name="Oren A."/>
            <person name="Chaudhuri R.R."/>
            <person name="La Ragione R."/>
            <person name="Hildebrand F."/>
            <person name="Pallen M.J."/>
        </authorList>
    </citation>
    <scope>NUCLEOTIDE SEQUENCE</scope>
    <source>
        <strain evidence="18">35461</strain>
    </source>
</reference>
<dbReference type="Proteomes" id="UP000886845">
    <property type="component" value="Unassembled WGS sequence"/>
</dbReference>
<dbReference type="AlphaFoldDB" id="A0A9D1NMT6"/>
<evidence type="ECO:0000256" key="2">
    <source>
        <dbReference type="ARBA" id="ARBA00004686"/>
    </source>
</evidence>
<evidence type="ECO:0000256" key="9">
    <source>
        <dbReference type="ARBA" id="ARBA00022755"/>
    </source>
</evidence>
<dbReference type="FunFam" id="3.90.650.10:FF:000011">
    <property type="entry name" value="Phosphoribosylformylglycinamidine cyclo-ligase"/>
    <property type="match status" value="1"/>
</dbReference>
<organism evidence="18 19">
    <name type="scientific">Candidatus Spyradenecus faecavium</name>
    <dbReference type="NCBI Taxonomy" id="2840947"/>
    <lineage>
        <taxon>Bacteria</taxon>
        <taxon>Pseudomonadati</taxon>
        <taxon>Lentisphaerota</taxon>
        <taxon>Lentisphaeria</taxon>
        <taxon>Lentisphaerales</taxon>
        <taxon>Lentisphaeraceae</taxon>
        <taxon>Lentisphaeraceae incertae sedis</taxon>
        <taxon>Candidatus Spyradenecus</taxon>
    </lineage>
</organism>
<dbReference type="SUPFAM" id="SSF55326">
    <property type="entry name" value="PurM N-terminal domain-like"/>
    <property type="match status" value="1"/>
</dbReference>
<dbReference type="InterPro" id="IPR004733">
    <property type="entry name" value="PurM_cligase"/>
</dbReference>
<dbReference type="InterPro" id="IPR036676">
    <property type="entry name" value="PurM-like_C_sf"/>
</dbReference>
<evidence type="ECO:0000256" key="5">
    <source>
        <dbReference type="ARBA" id="ARBA00020367"/>
    </source>
</evidence>
<dbReference type="SUPFAM" id="SSF56042">
    <property type="entry name" value="PurM C-terminal domain-like"/>
    <property type="match status" value="1"/>
</dbReference>
<keyword evidence="10 15" id="KW-0067">ATP-binding</keyword>
<dbReference type="Pfam" id="PF00586">
    <property type="entry name" value="AIRS"/>
    <property type="match status" value="1"/>
</dbReference>
<protein>
    <recommendedName>
        <fullName evidence="5 15">Phosphoribosylformylglycinamidine cyclo-ligase</fullName>
        <ecNumber evidence="4 15">6.3.3.1</ecNumber>
    </recommendedName>
    <alternativeName>
        <fullName evidence="12 15">AIR synthase</fullName>
    </alternativeName>
    <alternativeName>
        <fullName evidence="13 15">AIRS</fullName>
    </alternativeName>
    <alternativeName>
        <fullName evidence="11 15">Phosphoribosyl-aminoimidazole synthetase</fullName>
    </alternativeName>
</protein>
<dbReference type="EC" id="6.3.3.1" evidence="4 15"/>
<feature type="domain" description="PurM-like N-terminal" evidence="16">
    <location>
        <begin position="53"/>
        <end position="161"/>
    </location>
</feature>
<dbReference type="InterPro" id="IPR010918">
    <property type="entry name" value="PurM-like_C_dom"/>
</dbReference>
<evidence type="ECO:0000259" key="17">
    <source>
        <dbReference type="Pfam" id="PF02769"/>
    </source>
</evidence>
<feature type="domain" description="PurM-like C-terminal" evidence="17">
    <location>
        <begin position="173"/>
        <end position="340"/>
    </location>
</feature>
<evidence type="ECO:0000256" key="6">
    <source>
        <dbReference type="ARBA" id="ARBA00022490"/>
    </source>
</evidence>
<comment type="subcellular location">
    <subcellularLocation>
        <location evidence="1 15">Cytoplasm</location>
    </subcellularLocation>
</comment>
<dbReference type="Pfam" id="PF02769">
    <property type="entry name" value="AIRS_C"/>
    <property type="match status" value="1"/>
</dbReference>
<evidence type="ECO:0000256" key="15">
    <source>
        <dbReference type="HAMAP-Rule" id="MF_00741"/>
    </source>
</evidence>
<dbReference type="GO" id="GO:0004641">
    <property type="term" value="F:phosphoribosylformylglycinamidine cyclo-ligase activity"/>
    <property type="evidence" value="ECO:0007669"/>
    <property type="project" value="UniProtKB-UniRule"/>
</dbReference>
<keyword evidence="6 15" id="KW-0963">Cytoplasm</keyword>